<protein>
    <submittedName>
        <fullName evidence="2">Uncharacterized protein</fullName>
    </submittedName>
</protein>
<reference evidence="2 3" key="1">
    <citation type="submission" date="2018-10" db="EMBL/GenBank/DDBJ databases">
        <authorList>
            <person name="Ekblom R."/>
            <person name="Jareborg N."/>
        </authorList>
    </citation>
    <scope>NUCLEOTIDE SEQUENCE [LARGE SCALE GENOMIC DNA]</scope>
    <source>
        <tissue evidence="2">Muscle</tissue>
    </source>
</reference>
<evidence type="ECO:0000313" key="3">
    <source>
        <dbReference type="Proteomes" id="UP000269945"/>
    </source>
</evidence>
<feature type="non-terminal residue" evidence="2">
    <location>
        <position position="74"/>
    </location>
</feature>
<feature type="region of interest" description="Disordered" evidence="1">
    <location>
        <begin position="1"/>
        <end position="74"/>
    </location>
</feature>
<proteinExistence type="predicted"/>
<sequence length="74" mass="7614">VLPRGASGVSHARIQQGRLPDPTARAGQGHHVAPRPQCHRPDVPGPRGAGEAVPARSPHPGHVLAGPPERVPSP</sequence>
<dbReference type="EMBL" id="CYRY02007275">
    <property type="protein sequence ID" value="VCW76380.1"/>
    <property type="molecule type" value="Genomic_DNA"/>
</dbReference>
<organism evidence="2 3">
    <name type="scientific">Gulo gulo</name>
    <name type="common">Wolverine</name>
    <name type="synonym">Gluton</name>
    <dbReference type="NCBI Taxonomy" id="48420"/>
    <lineage>
        <taxon>Eukaryota</taxon>
        <taxon>Metazoa</taxon>
        <taxon>Chordata</taxon>
        <taxon>Craniata</taxon>
        <taxon>Vertebrata</taxon>
        <taxon>Euteleostomi</taxon>
        <taxon>Mammalia</taxon>
        <taxon>Eutheria</taxon>
        <taxon>Laurasiatheria</taxon>
        <taxon>Carnivora</taxon>
        <taxon>Caniformia</taxon>
        <taxon>Musteloidea</taxon>
        <taxon>Mustelidae</taxon>
        <taxon>Guloninae</taxon>
        <taxon>Gulo</taxon>
    </lineage>
</organism>
<name>A0A9X9PXM1_GULGU</name>
<evidence type="ECO:0000313" key="2">
    <source>
        <dbReference type="EMBL" id="VCW76380.1"/>
    </source>
</evidence>
<accession>A0A9X9PXM1</accession>
<comment type="caution">
    <text evidence="2">The sequence shown here is derived from an EMBL/GenBank/DDBJ whole genome shotgun (WGS) entry which is preliminary data.</text>
</comment>
<keyword evidence="3" id="KW-1185">Reference proteome</keyword>
<dbReference type="Proteomes" id="UP000269945">
    <property type="component" value="Unassembled WGS sequence"/>
</dbReference>
<gene>
    <name evidence="2" type="ORF">BN2614_LOCUS1</name>
</gene>
<evidence type="ECO:0000256" key="1">
    <source>
        <dbReference type="SAM" id="MobiDB-lite"/>
    </source>
</evidence>
<feature type="non-terminal residue" evidence="2">
    <location>
        <position position="1"/>
    </location>
</feature>
<dbReference type="AlphaFoldDB" id="A0A9X9PXM1"/>